<dbReference type="PANTHER" id="PTHR22950">
    <property type="entry name" value="AMINO ACID TRANSPORTER"/>
    <property type="match status" value="1"/>
</dbReference>
<dbReference type="GO" id="GO:0005302">
    <property type="term" value="F:L-tyrosine transmembrane transporter activity"/>
    <property type="evidence" value="ECO:0007669"/>
    <property type="project" value="TreeGrafter"/>
</dbReference>
<feature type="domain" description="Amino acid transporter transmembrane" evidence="10">
    <location>
        <begin position="12"/>
        <end position="381"/>
    </location>
</feature>
<feature type="transmembrane region" description="Helical" evidence="9">
    <location>
        <begin position="37"/>
        <end position="60"/>
    </location>
</feature>
<dbReference type="GO" id="GO:0005290">
    <property type="term" value="F:L-histidine transmembrane transporter activity"/>
    <property type="evidence" value="ECO:0007669"/>
    <property type="project" value="TreeGrafter"/>
</dbReference>
<protein>
    <submittedName>
        <fullName evidence="11">Transmembrane amino acid transporter protein</fullName>
    </submittedName>
</protein>
<evidence type="ECO:0000256" key="9">
    <source>
        <dbReference type="SAM" id="Phobius"/>
    </source>
</evidence>
<dbReference type="GO" id="GO:0015189">
    <property type="term" value="F:L-lysine transmembrane transporter activity"/>
    <property type="evidence" value="ECO:0007669"/>
    <property type="project" value="TreeGrafter"/>
</dbReference>
<evidence type="ECO:0000256" key="3">
    <source>
        <dbReference type="ARBA" id="ARBA00022448"/>
    </source>
</evidence>
<feature type="transmembrane region" description="Helical" evidence="9">
    <location>
        <begin position="334"/>
        <end position="354"/>
    </location>
</feature>
<keyword evidence="14" id="KW-1185">Reference proteome</keyword>
<dbReference type="Proteomes" id="UP001217963">
    <property type="component" value="Chromosome V"/>
</dbReference>
<feature type="transmembrane region" description="Helical" evidence="9">
    <location>
        <begin position="81"/>
        <end position="104"/>
    </location>
</feature>
<comment type="similarity">
    <text evidence="2">Belongs to the amino acid/polyamine transporter 2 family.</text>
</comment>
<feature type="transmembrane region" description="Helical" evidence="9">
    <location>
        <begin position="265"/>
        <end position="283"/>
    </location>
</feature>
<accession>A0A9Q9C2Y3</accession>
<keyword evidence="8 9" id="KW-0472">Membrane</keyword>
<dbReference type="EMBL" id="CP119066">
    <property type="protein sequence ID" value="WEL38611.1"/>
    <property type="molecule type" value="Genomic_DNA"/>
</dbReference>
<feature type="transmembrane region" description="Helical" evidence="9">
    <location>
        <begin position="303"/>
        <end position="322"/>
    </location>
</feature>
<evidence type="ECO:0000256" key="7">
    <source>
        <dbReference type="ARBA" id="ARBA00022989"/>
    </source>
</evidence>
<keyword evidence="5 9" id="KW-0812">Transmembrane</keyword>
<evidence type="ECO:0000313" key="12">
    <source>
        <dbReference type="EMBL" id="WEL38611.1"/>
    </source>
</evidence>
<evidence type="ECO:0000256" key="1">
    <source>
        <dbReference type="ARBA" id="ARBA00004128"/>
    </source>
</evidence>
<feature type="transmembrane region" description="Helical" evidence="9">
    <location>
        <begin position="366"/>
        <end position="385"/>
    </location>
</feature>
<feature type="transmembrane region" description="Helical" evidence="9">
    <location>
        <begin position="222"/>
        <end position="245"/>
    </location>
</feature>
<keyword evidence="3" id="KW-0813">Transport</keyword>
<organism evidence="11 13">
    <name type="scientific">Encephalitozoon hellem</name>
    <name type="common">Microsporidian parasite</name>
    <dbReference type="NCBI Taxonomy" id="27973"/>
    <lineage>
        <taxon>Eukaryota</taxon>
        <taxon>Fungi</taxon>
        <taxon>Fungi incertae sedis</taxon>
        <taxon>Microsporidia</taxon>
        <taxon>Unikaryonidae</taxon>
        <taxon>Encephalitozoon</taxon>
    </lineage>
</organism>
<dbReference type="GO" id="GO:0061459">
    <property type="term" value="F:L-arginine transmembrane transporter activity"/>
    <property type="evidence" value="ECO:0007669"/>
    <property type="project" value="TreeGrafter"/>
</dbReference>
<dbReference type="InterPro" id="IPR013057">
    <property type="entry name" value="AA_transpt_TM"/>
</dbReference>
<evidence type="ECO:0000256" key="4">
    <source>
        <dbReference type="ARBA" id="ARBA00022554"/>
    </source>
</evidence>
<evidence type="ECO:0000256" key="6">
    <source>
        <dbReference type="ARBA" id="ARBA00022970"/>
    </source>
</evidence>
<reference evidence="11" key="1">
    <citation type="submission" date="2021-05" db="EMBL/GenBank/DDBJ databases">
        <title>Encephalitozoon hellem ATCC 50604 Complete Genome.</title>
        <authorList>
            <person name="Mascarenhas dos Santos A.C."/>
            <person name="Julian A.T."/>
            <person name="Pombert J.-F."/>
        </authorList>
    </citation>
    <scope>NUCLEOTIDE SEQUENCE</scope>
    <source>
        <strain evidence="11">ATCC 50604</strain>
    </source>
</reference>
<sequence length="386" mass="44035">MKKNKLGRECRSIFINLIKTTIGSGILRYPFLFKMYGIWYTVVLTLISALASLLGLWLYIDLNDFYGLDNTMSTIARYIYPTLQPIVNVTVSVKCFLVCTAYLVLLKNNLPGTIRSIFGLESDYKILCMAGVVLCVFPFVSMQKIDRLRYTSSFGFGAAIALVVLSIYRYAVSKDVPVYTESKDGNNYLGELGSFVFGFTCHQNIFSVQNEMMVSDKTALKITVFLVLLVASLVYITFGLTNYLVLGDRMSENFFENIPERMRNVVAMFYFLVIIMSIPLQTHPCRTYLLDLFDTRYSVDGKYWHLRFVTSIFIILLSFTIAMNVSKMERLCEVIGGSFSTLMCFIFASLYYFIAFWNRGFEMKKITALFVLLYGVAAFTSLFLAS</sequence>
<gene>
    <name evidence="11" type="ORF">GPU96_05g08930</name>
    <name evidence="12" type="ORF">PFJ87_05g00790</name>
</gene>
<evidence type="ECO:0000313" key="13">
    <source>
        <dbReference type="Proteomes" id="UP001059546"/>
    </source>
</evidence>
<evidence type="ECO:0000256" key="2">
    <source>
        <dbReference type="ARBA" id="ARBA00008066"/>
    </source>
</evidence>
<keyword evidence="6" id="KW-0029">Amino-acid transport</keyword>
<dbReference type="Proteomes" id="UP001059546">
    <property type="component" value="Chromosome V"/>
</dbReference>
<reference evidence="12 14" key="2">
    <citation type="submission" date="2023-02" db="EMBL/GenBank/DDBJ databases">
        <title>Encephalitozoon hellem ATCC 50451 complete genome.</title>
        <authorList>
            <person name="Mascarenhas dos Santos A.C."/>
            <person name="Julian A.T."/>
            <person name="Pombert J.-F."/>
        </authorList>
    </citation>
    <scope>NUCLEOTIDE SEQUENCE [LARGE SCALE GENOMIC DNA]</scope>
    <source>
        <strain evidence="12 14">ATCC 50451</strain>
    </source>
</reference>
<dbReference type="GO" id="GO:0005313">
    <property type="term" value="F:L-glutamate transmembrane transporter activity"/>
    <property type="evidence" value="ECO:0007669"/>
    <property type="project" value="TreeGrafter"/>
</dbReference>
<evidence type="ECO:0000256" key="8">
    <source>
        <dbReference type="ARBA" id="ARBA00023136"/>
    </source>
</evidence>
<feature type="transmembrane region" description="Helical" evidence="9">
    <location>
        <begin position="154"/>
        <end position="171"/>
    </location>
</feature>
<evidence type="ECO:0000256" key="5">
    <source>
        <dbReference type="ARBA" id="ARBA00022692"/>
    </source>
</evidence>
<dbReference type="AlphaFoldDB" id="A0A9Q9C2Y3"/>
<evidence type="ECO:0000259" key="10">
    <source>
        <dbReference type="Pfam" id="PF01490"/>
    </source>
</evidence>
<feature type="transmembrane region" description="Helical" evidence="9">
    <location>
        <begin position="124"/>
        <end position="142"/>
    </location>
</feature>
<dbReference type="EMBL" id="CP075151">
    <property type="protein sequence ID" value="UTX43154.1"/>
    <property type="molecule type" value="Genomic_DNA"/>
</dbReference>
<keyword evidence="7 9" id="KW-1133">Transmembrane helix</keyword>
<dbReference type="GO" id="GO:0005774">
    <property type="term" value="C:vacuolar membrane"/>
    <property type="evidence" value="ECO:0007669"/>
    <property type="project" value="UniProtKB-SubCell"/>
</dbReference>
<dbReference type="PANTHER" id="PTHR22950:SF678">
    <property type="entry name" value="VACUOLAR AMINO ACID TRANSPORTER 5-RELATED"/>
    <property type="match status" value="1"/>
</dbReference>
<proteinExistence type="inferred from homology"/>
<evidence type="ECO:0000313" key="11">
    <source>
        <dbReference type="EMBL" id="UTX43154.1"/>
    </source>
</evidence>
<dbReference type="Pfam" id="PF01490">
    <property type="entry name" value="Aa_trans"/>
    <property type="match status" value="1"/>
</dbReference>
<name>A0A9Q9C2Y3_ENCHE</name>
<evidence type="ECO:0000313" key="14">
    <source>
        <dbReference type="Proteomes" id="UP001217963"/>
    </source>
</evidence>
<comment type="subcellular location">
    <subcellularLocation>
        <location evidence="1">Vacuole membrane</location>
        <topology evidence="1">Multi-pass membrane protein</topology>
    </subcellularLocation>
</comment>
<dbReference type="GO" id="GO:0015194">
    <property type="term" value="F:L-serine transmembrane transporter activity"/>
    <property type="evidence" value="ECO:0007669"/>
    <property type="project" value="TreeGrafter"/>
</dbReference>
<keyword evidence="4" id="KW-0926">Vacuole</keyword>
<dbReference type="OrthoDB" id="438545at2759"/>